<feature type="signal peptide" evidence="2">
    <location>
        <begin position="1"/>
        <end position="15"/>
    </location>
</feature>
<feature type="chain" id="PRO_5043765648" evidence="2">
    <location>
        <begin position="16"/>
        <end position="654"/>
    </location>
</feature>
<organism evidence="3 4">
    <name type="scientific">Orbilia ellipsospora</name>
    <dbReference type="NCBI Taxonomy" id="2528407"/>
    <lineage>
        <taxon>Eukaryota</taxon>
        <taxon>Fungi</taxon>
        <taxon>Dikarya</taxon>
        <taxon>Ascomycota</taxon>
        <taxon>Pezizomycotina</taxon>
        <taxon>Orbiliomycetes</taxon>
        <taxon>Orbiliales</taxon>
        <taxon>Orbiliaceae</taxon>
        <taxon>Orbilia</taxon>
    </lineage>
</organism>
<reference evidence="3 4" key="1">
    <citation type="submission" date="2019-10" db="EMBL/GenBank/DDBJ databases">
        <authorList>
            <person name="Palmer J.M."/>
        </authorList>
    </citation>
    <scope>NUCLEOTIDE SEQUENCE [LARGE SCALE GENOMIC DNA]</scope>
    <source>
        <strain evidence="3 4">TWF694</strain>
    </source>
</reference>
<dbReference type="AlphaFoldDB" id="A0AAV9WWR6"/>
<keyword evidence="1" id="KW-1133">Transmembrane helix</keyword>
<keyword evidence="1" id="KW-0472">Membrane</keyword>
<evidence type="ECO:0000313" key="3">
    <source>
        <dbReference type="EMBL" id="KAK6527612.1"/>
    </source>
</evidence>
<comment type="caution">
    <text evidence="3">The sequence shown here is derived from an EMBL/GenBank/DDBJ whole genome shotgun (WGS) entry which is preliminary data.</text>
</comment>
<proteinExistence type="predicted"/>
<evidence type="ECO:0000313" key="4">
    <source>
        <dbReference type="Proteomes" id="UP001365542"/>
    </source>
</evidence>
<feature type="transmembrane region" description="Helical" evidence="1">
    <location>
        <begin position="604"/>
        <end position="627"/>
    </location>
</feature>
<dbReference type="Proteomes" id="UP001365542">
    <property type="component" value="Unassembled WGS sequence"/>
</dbReference>
<keyword evidence="2" id="KW-0732">Signal</keyword>
<keyword evidence="1" id="KW-0812">Transmembrane</keyword>
<feature type="transmembrane region" description="Helical" evidence="1">
    <location>
        <begin position="570"/>
        <end position="592"/>
    </location>
</feature>
<feature type="transmembrane region" description="Helical" evidence="1">
    <location>
        <begin position="504"/>
        <end position="521"/>
    </location>
</feature>
<evidence type="ECO:0000256" key="1">
    <source>
        <dbReference type="SAM" id="Phobius"/>
    </source>
</evidence>
<evidence type="ECO:0000256" key="2">
    <source>
        <dbReference type="SAM" id="SignalP"/>
    </source>
</evidence>
<accession>A0AAV9WWR6</accession>
<name>A0AAV9WWR6_9PEZI</name>
<gene>
    <name evidence="3" type="ORF">TWF694_004596</name>
</gene>
<feature type="transmembrane region" description="Helical" evidence="1">
    <location>
        <begin position="633"/>
        <end position="650"/>
    </location>
</feature>
<keyword evidence="4" id="KW-1185">Reference proteome</keyword>
<feature type="transmembrane region" description="Helical" evidence="1">
    <location>
        <begin position="542"/>
        <end position="564"/>
    </location>
</feature>
<protein>
    <submittedName>
        <fullName evidence="3">Uncharacterized protein</fullName>
    </submittedName>
</protein>
<dbReference type="EMBL" id="JAVHJO010000015">
    <property type="protein sequence ID" value="KAK6527612.1"/>
    <property type="molecule type" value="Genomic_DNA"/>
</dbReference>
<sequence length="654" mass="71640">MTIIAFAIFISAVSAQNPVSDLGSWPDGAVTLFGGLYCALHSMSYYNYDVLQPICLAPLWHKIPGLKDGLRGSGKMGSWFNMLVLGCGENSTIKIREEWDAVIIATPELDRTVPIKEKLVFNAEDSAKVKAVVTVTSSDPDMNVNFEGFNRVTGISFEGLRDKDASNLMRRWHGMKQYSTCRQARMVPDRLANAFENAQRYWTEKMEFAAGTGKGSHTSQGSHSQISVGPARPVNEPLAELSEHYVTIFFPEAPCKPGEVSPNAGVDKTSVILAELAMILAYNNVIIKPLASFASSKPVLVNMGSNSAATLAPTNGAPAPASTSPVQASPKRHRVVNPLLPCLWLWNKGELGLMNNLCITFPSVESFPVTDESFDQHPMKPGNRTRIDVSIDLHPENDYQDWEVDGFNIYNFGNLPWLLETLCSCIVSFFITVASNSTPTLSAAIALHFSIPYSCDNNYRDMGWPPSWNDRLRLRWGNPDPAQGYACGIFSGSFKKRMGRTGTSVTRATLLLIVCGLSWAWKPELRKALGFQNSGVSPWVQVAGAALETFVTISATFSFPVLVAWKMNKHALICVAGCLFAVANTVLMWLWIYRGIGLLPLRILGELGAMVLFSVFSAAQLVGIGYVNGATTLFVVYAWFHYVAISCVLGDSRS</sequence>